<reference evidence="2" key="8">
    <citation type="journal article" date="2005" name="Science">
        <title>Antisense Transcription in the Mammalian Transcriptome.</title>
        <authorList>
            <consortium name="RIKEN Genome Exploration Research Group and Genome Science Group (Genome Network Project Core Group) and the FANTOM Consortium"/>
        </authorList>
    </citation>
    <scope>NUCLEOTIDE SEQUENCE</scope>
    <source>
        <strain evidence="2">C57BL/6J</strain>
    </source>
</reference>
<feature type="compositionally biased region" description="Low complexity" evidence="1">
    <location>
        <begin position="126"/>
        <end position="142"/>
    </location>
</feature>
<name>Q3UFY3_MOUSE</name>
<gene>
    <name evidence="3" type="primary">G370062D05Rik</name>
</gene>
<dbReference type="MGI" id="MGI:3642425">
    <property type="gene designation" value="G370062D05Rik"/>
</dbReference>
<reference evidence="2" key="7">
    <citation type="journal article" date="2005" name="Science">
        <title>The Transcriptional Landscape of the Mammalian Genome.</title>
        <authorList>
            <consortium name="The FANTOM Consortium"/>
            <consortium name="Riken Genome Exploration Research Group and Genome Science Group (Genome Network Project Core Group)"/>
        </authorList>
    </citation>
    <scope>NUCLEOTIDE SEQUENCE</scope>
    <source>
        <strain evidence="2">C57BL/6J</strain>
    </source>
</reference>
<organism evidence="2">
    <name type="scientific">Mus musculus</name>
    <name type="common">Mouse</name>
    <dbReference type="NCBI Taxonomy" id="10090"/>
    <lineage>
        <taxon>Eukaryota</taxon>
        <taxon>Metazoa</taxon>
        <taxon>Chordata</taxon>
        <taxon>Craniata</taxon>
        <taxon>Vertebrata</taxon>
        <taxon>Euteleostomi</taxon>
        <taxon>Mammalia</taxon>
        <taxon>Eutheria</taxon>
        <taxon>Euarchontoglires</taxon>
        <taxon>Glires</taxon>
        <taxon>Rodentia</taxon>
        <taxon>Myomorpha</taxon>
        <taxon>Muroidea</taxon>
        <taxon>Muridae</taxon>
        <taxon>Murinae</taxon>
        <taxon>Mus</taxon>
        <taxon>Mus</taxon>
    </lineage>
</organism>
<evidence type="ECO:0000256" key="1">
    <source>
        <dbReference type="SAM" id="MobiDB-lite"/>
    </source>
</evidence>
<sequence>MVSTPVISLHLTAPFSKTPPTTHSVGTALAGRRRRFWARSMLQVPSAVKLHGVGEGHQVLKHLLTPPELWWGRGCAPWCVPSARLHSSPNPCISLTLLPSESYCLRDGIKSRGVNSQKLPPPTLPSAEGSRSASLGSSRGQSPPEGCSP</sequence>
<proteinExistence type="evidence at transcript level"/>
<reference evidence="2" key="1">
    <citation type="journal article" date="1999" name="Methods Enzymol.">
        <title>High-efficiency full-length cDNA cloning.</title>
        <authorList>
            <person name="Carninci P."/>
            <person name="Hayashizaki Y."/>
        </authorList>
    </citation>
    <scope>NUCLEOTIDE SEQUENCE</scope>
    <source>
        <strain evidence="2">C57BL/6J</strain>
    </source>
</reference>
<evidence type="ECO:0000313" key="3">
    <source>
        <dbReference type="MGI" id="MGI:3642425"/>
    </source>
</evidence>
<evidence type="ECO:0000313" key="2">
    <source>
        <dbReference type="EMBL" id="BAE28426.1"/>
    </source>
</evidence>
<dbReference type="EMBL" id="AK148233">
    <property type="protein sequence ID" value="BAE28426.1"/>
    <property type="molecule type" value="mRNA"/>
</dbReference>
<reference evidence="2" key="3">
    <citation type="journal article" date="2000" name="Genome Res.">
        <title>RIKEN integrated sequence analysis (RISA) system--384-format sequencing pipeline with 384 multicapillary sequencer.</title>
        <authorList>
            <person name="Shibata K."/>
            <person name="Itoh M."/>
            <person name="Aizawa K."/>
            <person name="Nagaoka S."/>
            <person name="Sasaki N."/>
            <person name="Carninci P."/>
            <person name="Konno H."/>
            <person name="Akiyama J."/>
            <person name="Nishi K."/>
            <person name="Kitsunai T."/>
            <person name="Tashiro H."/>
            <person name="Itoh M."/>
            <person name="Sumi N."/>
            <person name="Ishii Y."/>
            <person name="Nakamura S."/>
            <person name="Hazama M."/>
            <person name="Nishine T."/>
            <person name="Harada A."/>
            <person name="Yamamoto R."/>
            <person name="Matsumoto H."/>
            <person name="Sakaguchi S."/>
            <person name="Ikegami T."/>
            <person name="Kashiwagi K."/>
            <person name="Fujiwake S."/>
            <person name="Inoue K."/>
            <person name="Togawa Y."/>
            <person name="Izawa M."/>
            <person name="Ohara E."/>
            <person name="Watahiki M."/>
            <person name="Yoneda Y."/>
            <person name="Ishikawa T."/>
            <person name="Ozawa K."/>
            <person name="Tanaka T."/>
            <person name="Matsuura S."/>
            <person name="Kawai J."/>
            <person name="Okazaki Y."/>
            <person name="Muramatsu M."/>
            <person name="Inoue Y."/>
            <person name="Kira A."/>
            <person name="Hayashizaki Y."/>
        </authorList>
    </citation>
    <scope>NUCLEOTIDE SEQUENCE</scope>
    <source>
        <strain evidence="2">C57BL/6J</strain>
    </source>
</reference>
<protein>
    <submittedName>
        <fullName evidence="2">Uncharacterized protein</fullName>
    </submittedName>
</protein>
<reference evidence="2" key="5">
    <citation type="journal article" date="2002" name="Nature">
        <title>Analysis of the mouse transcriptome based on functional annotation of 60,770 full-length cDNAs.</title>
        <authorList>
            <consortium name="The FANTOM Consortium and the RIKEN Genome Exploration Research Group Phase I and II Team"/>
        </authorList>
    </citation>
    <scope>NUCLEOTIDE SEQUENCE</scope>
    <source>
        <strain evidence="2">C57BL/6J</strain>
    </source>
</reference>
<dbReference type="AlphaFoldDB" id="Q3UFY3"/>
<reference evidence="2" key="4">
    <citation type="journal article" date="2001" name="Nature">
        <title>Functional annotation of a full-length mouse cDNA collection.</title>
        <authorList>
            <consortium name="The RIKEN Genome Exploration Research Group Phase II Team and the FANTOM Consortium"/>
        </authorList>
    </citation>
    <scope>NUCLEOTIDE SEQUENCE</scope>
    <source>
        <strain evidence="2">C57BL/6J</strain>
    </source>
</reference>
<reference evidence="2" key="2">
    <citation type="journal article" date="2000" name="Genome Res.">
        <title>Normalization and subtraction of cap-trapper-selected cDNAs to prepare full-length cDNA libraries for rapid discovery of new genes.</title>
        <authorList>
            <person name="Carninci P."/>
            <person name="Shibata Y."/>
            <person name="Hayatsu N."/>
            <person name="Sugahara Y."/>
            <person name="Shibata K."/>
            <person name="Itoh M."/>
            <person name="Konno H."/>
            <person name="Okazaki Y."/>
            <person name="Muramatsu M."/>
            <person name="Hayashizaki Y."/>
        </authorList>
    </citation>
    <scope>NUCLEOTIDE SEQUENCE</scope>
    <source>
        <strain evidence="2">C57BL/6J</strain>
    </source>
</reference>
<feature type="region of interest" description="Disordered" evidence="1">
    <location>
        <begin position="112"/>
        <end position="149"/>
    </location>
</feature>
<accession>Q3UFY3</accession>
<dbReference type="AGR" id="MGI:3642425"/>
<reference evidence="2" key="6">
    <citation type="submission" date="2004-03" db="EMBL/GenBank/DDBJ databases">
        <authorList>
            <person name="Arakawa T."/>
            <person name="Carninci P."/>
            <person name="Fukuda S."/>
            <person name="Hashizume W."/>
            <person name="Hayashida K."/>
            <person name="Hori F."/>
            <person name="Iida J."/>
            <person name="Imamura K."/>
            <person name="Imotani K."/>
            <person name="Itoh M."/>
            <person name="Kanagawa S."/>
            <person name="Kawai J."/>
            <person name="Kojima M."/>
            <person name="Konno H."/>
            <person name="Murata M."/>
            <person name="Nakamura M."/>
            <person name="Ninomiya N."/>
            <person name="Nishiyori H."/>
            <person name="Nomura K."/>
            <person name="Ohno M."/>
            <person name="Sakazume N."/>
            <person name="Sano H."/>
            <person name="Sasaki D."/>
            <person name="Shibata K."/>
            <person name="Shiraki T."/>
            <person name="Tagami M."/>
            <person name="Tagami Y."/>
            <person name="Waki K."/>
            <person name="Watahiki A."/>
            <person name="Muramatsu M."/>
            <person name="Hayashizaki Y."/>
        </authorList>
    </citation>
    <scope>NUCLEOTIDE SEQUENCE</scope>
    <source>
        <strain evidence="2">C57BL/6J</strain>
    </source>
</reference>